<dbReference type="EMBL" id="MU277234">
    <property type="protein sequence ID" value="KAI0058518.1"/>
    <property type="molecule type" value="Genomic_DNA"/>
</dbReference>
<gene>
    <name evidence="1" type="ORF">BV25DRAFT_1891171</name>
</gene>
<organism evidence="1 2">
    <name type="scientific">Artomyces pyxidatus</name>
    <dbReference type="NCBI Taxonomy" id="48021"/>
    <lineage>
        <taxon>Eukaryota</taxon>
        <taxon>Fungi</taxon>
        <taxon>Dikarya</taxon>
        <taxon>Basidiomycota</taxon>
        <taxon>Agaricomycotina</taxon>
        <taxon>Agaricomycetes</taxon>
        <taxon>Russulales</taxon>
        <taxon>Auriscalpiaceae</taxon>
        <taxon>Artomyces</taxon>
    </lineage>
</organism>
<sequence>MKLDELNFSGTYAASAEYDLAGNPCLTIDGFGIVGLPLSSDASLRRSVCDCVSFETSDWEHTSIDTATQDAWEVAAEHVQFGNPAWKKWIEETVIHKLSSNLIGDEHFQIRGIDKMLLLGLVHGATTDFKEVFARLLILLPSEFRCPHLFWPPAPNIQLLSQEHIQHHGSSVVYWGCARNSTYPQRISSDRLALSYSLVCPGPSSLVALPQIDQPQQALKEILRNWLRAAASGTGPSKLAYPLEHKYERCTRNTPSFQRMKGADVFTIQILRQACEQVGFRISLASLEYRKKGTAVDSGPDRTYDSWGEPRDASVDEDEEYEMDHVFATGCKIRLIRVQTRAACRLTHRTL</sequence>
<reference evidence="1" key="2">
    <citation type="journal article" date="2022" name="New Phytol.">
        <title>Evolutionary transition to the ectomycorrhizal habit in the genomes of a hyperdiverse lineage of mushroom-forming fungi.</title>
        <authorList>
            <person name="Looney B."/>
            <person name="Miyauchi S."/>
            <person name="Morin E."/>
            <person name="Drula E."/>
            <person name="Courty P.E."/>
            <person name="Kohler A."/>
            <person name="Kuo A."/>
            <person name="LaButti K."/>
            <person name="Pangilinan J."/>
            <person name="Lipzen A."/>
            <person name="Riley R."/>
            <person name="Andreopoulos W."/>
            <person name="He G."/>
            <person name="Johnson J."/>
            <person name="Nolan M."/>
            <person name="Tritt A."/>
            <person name="Barry K.W."/>
            <person name="Grigoriev I.V."/>
            <person name="Nagy L.G."/>
            <person name="Hibbett D."/>
            <person name="Henrissat B."/>
            <person name="Matheny P.B."/>
            <person name="Labbe J."/>
            <person name="Martin F.M."/>
        </authorList>
    </citation>
    <scope>NUCLEOTIDE SEQUENCE</scope>
    <source>
        <strain evidence="1">HHB10654</strain>
    </source>
</reference>
<protein>
    <submittedName>
        <fullName evidence="1">Uncharacterized protein</fullName>
    </submittedName>
</protein>
<dbReference type="Proteomes" id="UP000814140">
    <property type="component" value="Unassembled WGS sequence"/>
</dbReference>
<accession>A0ACB8SQP0</accession>
<comment type="caution">
    <text evidence="1">The sequence shown here is derived from an EMBL/GenBank/DDBJ whole genome shotgun (WGS) entry which is preliminary data.</text>
</comment>
<name>A0ACB8SQP0_9AGAM</name>
<reference evidence="1" key="1">
    <citation type="submission" date="2021-03" db="EMBL/GenBank/DDBJ databases">
        <authorList>
            <consortium name="DOE Joint Genome Institute"/>
            <person name="Ahrendt S."/>
            <person name="Looney B.P."/>
            <person name="Miyauchi S."/>
            <person name="Morin E."/>
            <person name="Drula E."/>
            <person name="Courty P.E."/>
            <person name="Chicoki N."/>
            <person name="Fauchery L."/>
            <person name="Kohler A."/>
            <person name="Kuo A."/>
            <person name="Labutti K."/>
            <person name="Pangilinan J."/>
            <person name="Lipzen A."/>
            <person name="Riley R."/>
            <person name="Andreopoulos W."/>
            <person name="He G."/>
            <person name="Johnson J."/>
            <person name="Barry K.W."/>
            <person name="Grigoriev I.V."/>
            <person name="Nagy L."/>
            <person name="Hibbett D."/>
            <person name="Henrissat B."/>
            <person name="Matheny P.B."/>
            <person name="Labbe J."/>
            <person name="Martin F."/>
        </authorList>
    </citation>
    <scope>NUCLEOTIDE SEQUENCE</scope>
    <source>
        <strain evidence="1">HHB10654</strain>
    </source>
</reference>
<evidence type="ECO:0000313" key="2">
    <source>
        <dbReference type="Proteomes" id="UP000814140"/>
    </source>
</evidence>
<evidence type="ECO:0000313" key="1">
    <source>
        <dbReference type="EMBL" id="KAI0058518.1"/>
    </source>
</evidence>
<proteinExistence type="predicted"/>
<keyword evidence="2" id="KW-1185">Reference proteome</keyword>